<evidence type="ECO:0000259" key="3">
    <source>
        <dbReference type="PROSITE" id="PS51841"/>
    </source>
</evidence>
<dbReference type="InterPro" id="IPR026341">
    <property type="entry name" value="T9SS_type_B"/>
</dbReference>
<keyword evidence="1" id="KW-0732">Signal</keyword>
<proteinExistence type="predicted"/>
<dbReference type="InterPro" id="IPR013783">
    <property type="entry name" value="Ig-like_fold"/>
</dbReference>
<dbReference type="SUPFAM" id="SSF49299">
    <property type="entry name" value="PKD domain"/>
    <property type="match status" value="2"/>
</dbReference>
<dbReference type="OrthoDB" id="9765926at2"/>
<dbReference type="Proteomes" id="UP000293952">
    <property type="component" value="Unassembled WGS sequence"/>
</dbReference>
<evidence type="ECO:0000256" key="1">
    <source>
        <dbReference type="SAM" id="SignalP"/>
    </source>
</evidence>
<protein>
    <submittedName>
        <fullName evidence="4">T9SS type B sorting domain-containing protein</fullName>
    </submittedName>
</protein>
<dbReference type="NCBIfam" id="TIGR04131">
    <property type="entry name" value="Bac_Flav_CTERM"/>
    <property type="match status" value="1"/>
</dbReference>
<organism evidence="4 5">
    <name type="scientific">Brumimicrobium glaciale</name>
    <dbReference type="NCBI Taxonomy" id="200475"/>
    <lineage>
        <taxon>Bacteria</taxon>
        <taxon>Pseudomonadati</taxon>
        <taxon>Bacteroidota</taxon>
        <taxon>Flavobacteriia</taxon>
        <taxon>Flavobacteriales</taxon>
        <taxon>Crocinitomicaceae</taxon>
        <taxon>Brumimicrobium</taxon>
    </lineage>
</organism>
<dbReference type="Pfam" id="PF00932">
    <property type="entry name" value="LTD"/>
    <property type="match status" value="1"/>
</dbReference>
<dbReference type="InterPro" id="IPR000601">
    <property type="entry name" value="PKD_dom"/>
</dbReference>
<dbReference type="PANTHER" id="PTHR36842:SF1">
    <property type="entry name" value="PROTEIN TOLB"/>
    <property type="match status" value="1"/>
</dbReference>
<dbReference type="PROSITE" id="PS50093">
    <property type="entry name" value="PKD"/>
    <property type="match status" value="2"/>
</dbReference>
<dbReference type="AlphaFoldDB" id="A0A4V1WG69"/>
<evidence type="ECO:0000313" key="5">
    <source>
        <dbReference type="Proteomes" id="UP000293952"/>
    </source>
</evidence>
<dbReference type="EMBL" id="SETE01000001">
    <property type="protein sequence ID" value="RYM35661.1"/>
    <property type="molecule type" value="Genomic_DNA"/>
</dbReference>
<dbReference type="InterPro" id="IPR025667">
    <property type="entry name" value="SprB_repeat"/>
</dbReference>
<dbReference type="Gene3D" id="2.60.40.740">
    <property type="match status" value="1"/>
</dbReference>
<comment type="caution">
    <text evidence="4">The sequence shown here is derived from an EMBL/GenBank/DDBJ whole genome shotgun (WGS) entry which is preliminary data.</text>
</comment>
<dbReference type="RefSeq" id="WP_130092028.1">
    <property type="nucleotide sequence ID" value="NZ_SETE01000001.1"/>
</dbReference>
<evidence type="ECO:0000259" key="2">
    <source>
        <dbReference type="PROSITE" id="PS50093"/>
    </source>
</evidence>
<dbReference type="InterPro" id="IPR036415">
    <property type="entry name" value="Lamin_tail_dom_sf"/>
</dbReference>
<dbReference type="CDD" id="cd00146">
    <property type="entry name" value="PKD"/>
    <property type="match status" value="1"/>
</dbReference>
<dbReference type="InterPro" id="IPR001322">
    <property type="entry name" value="Lamin_tail_dom"/>
</dbReference>
<dbReference type="Gene3D" id="2.60.40.10">
    <property type="entry name" value="Immunoglobulins"/>
    <property type="match status" value="2"/>
</dbReference>
<dbReference type="SMART" id="SM00089">
    <property type="entry name" value="PKD"/>
    <property type="match status" value="2"/>
</dbReference>
<dbReference type="Pfam" id="PF13573">
    <property type="entry name" value="SprB"/>
    <property type="match status" value="1"/>
</dbReference>
<feature type="domain" description="LTD" evidence="3">
    <location>
        <begin position="41"/>
        <end position="245"/>
    </location>
</feature>
<dbReference type="Pfam" id="PF13585">
    <property type="entry name" value="CHU_C"/>
    <property type="match status" value="1"/>
</dbReference>
<dbReference type="SUPFAM" id="SSF74853">
    <property type="entry name" value="Lamin A/C globular tail domain"/>
    <property type="match status" value="1"/>
</dbReference>
<feature type="domain" description="PKD" evidence="2">
    <location>
        <begin position="739"/>
        <end position="819"/>
    </location>
</feature>
<gene>
    <name evidence="4" type="ORF">ERX46_01330</name>
</gene>
<dbReference type="InterPro" id="IPR022409">
    <property type="entry name" value="PKD/Chitinase_dom"/>
</dbReference>
<feature type="signal peptide" evidence="1">
    <location>
        <begin position="1"/>
        <end position="23"/>
    </location>
</feature>
<name>A0A4V1WG69_9FLAO</name>
<feature type="domain" description="PKD" evidence="2">
    <location>
        <begin position="687"/>
        <end position="740"/>
    </location>
</feature>
<dbReference type="InterPro" id="IPR035986">
    <property type="entry name" value="PKD_dom_sf"/>
</dbReference>
<reference evidence="4 5" key="1">
    <citation type="submission" date="2019-02" db="EMBL/GenBank/DDBJ databases">
        <title>Genome sequence of the sea-ice species Brumimicrobium glaciale.</title>
        <authorList>
            <person name="Bowman J.P."/>
        </authorList>
    </citation>
    <scope>NUCLEOTIDE SEQUENCE [LARGE SCALE GENOMIC DNA]</scope>
    <source>
        <strain evidence="4 5">IC156</strain>
    </source>
</reference>
<dbReference type="PROSITE" id="PS51841">
    <property type="entry name" value="LTD"/>
    <property type="match status" value="1"/>
</dbReference>
<evidence type="ECO:0000313" key="4">
    <source>
        <dbReference type="EMBL" id="RYM35661.1"/>
    </source>
</evidence>
<dbReference type="PANTHER" id="PTHR36842">
    <property type="entry name" value="PROTEIN TOLB HOMOLOG"/>
    <property type="match status" value="1"/>
</dbReference>
<sequence>MKNYHLFLLVVFTSISAYSQMSASFVTSLNTQCDGVDCFYSGPSIMINEIMISPTANDGSISGSAAGLPGDQRGEWIELYNPNTCEPVDISCYYLGSSATQTGYVGGQAFQLPSGSIIPPGGFCVVRGINAVPVPTQFLIANGGNTLEIVVPGEITGDGICMEGASPTRFWFPNAGGWFAFYDDNGVAQDALSWGSVSGSTIPPCVPVHSSCTSSSVTSLQNLANIPANRKTVVYSSAVPVTGNSVQRIPDGGPWQINQGSTPTLGDCNGICNNTSSSTCDGQATINVTNGSGNYSYLWDDSQGQLTQTAIELCAGTYTVIVTDQITGDVQTFTIDIEDVVVVAELTVEEELCNYGQTVSFPDIATYTPQPNLNQTGVFSGVGAIGNDFDVSVSGVGTFAITYTFTDENGCTDSLIDNVIVHEAPQAQISNIQPEYCIADSVVEPLLSPLGGLLFGPGISNDQFILEDAGVGSHIIKYAVENQYGCRDTAQITVVIHANPSFSIVVTQPNCDQDDGEIVINTNPGASPYDYSIDGGINNQANNTFSNIFGGFYDILVTDDNGCISKMDTILLDIVSDPSFTFSDFCLGETNEATNIVTPAGEFTFNPPVSDGATINLLTGSISNGVGGSTYTVQQATTGNCPDTAVVEVTVNAVPEPQFVADTLYGCNPFNVVFTNLNNSVGSTCFWDFGDGNTSTLCDNVMQTYQMSGDYNVSFNVTDANGCVGTETKNNYIKVIQNPVASFYANPMIAEIQDPFITFTNKSYNATSFVWDFGDGSPNANTLNSSHDYPKNEEGDYIVTLIASRVPGCSDTARLVIQVKEELIFYIPNSFTPDGDNFNETFQPVFSSGFDPQTYTLLIYNRWGELIFESNDTDVGWDGTYGRRNYKLAKGDTYLWQVKIKEKGNDKFNVYSGHVTLMR</sequence>
<keyword evidence="5" id="KW-1185">Reference proteome</keyword>
<feature type="chain" id="PRO_5020687597" evidence="1">
    <location>
        <begin position="24"/>
        <end position="919"/>
    </location>
</feature>
<accession>A0A4V1WG69</accession>
<dbReference type="Pfam" id="PF18911">
    <property type="entry name" value="PKD_4"/>
    <property type="match status" value="2"/>
</dbReference>